<keyword evidence="1" id="KW-0676">Redox-active center</keyword>
<dbReference type="PROSITE" id="PS00194">
    <property type="entry name" value="THIOREDOXIN_1"/>
    <property type="match status" value="1"/>
</dbReference>
<dbReference type="InterPro" id="IPR050553">
    <property type="entry name" value="Thioredoxin_ResA/DsbE_sf"/>
</dbReference>
<dbReference type="InterPro" id="IPR036249">
    <property type="entry name" value="Thioredoxin-like_sf"/>
</dbReference>
<dbReference type="OrthoDB" id="9799347at2"/>
<keyword evidence="2" id="KW-0732">Signal</keyword>
<gene>
    <name evidence="4" type="ORF">BFC17_08105</name>
</gene>
<dbReference type="RefSeq" id="WP_070178648.1">
    <property type="nucleotide sequence ID" value="NZ_BMJR01000010.1"/>
</dbReference>
<comment type="caution">
    <text evidence="4">The sequence shown here is derived from an EMBL/GenBank/DDBJ whole genome shotgun (WGS) entry which is preliminary data.</text>
</comment>
<dbReference type="PANTHER" id="PTHR42852:SF17">
    <property type="entry name" value="THIOREDOXIN-LIKE PROTEIN HI_1115"/>
    <property type="match status" value="1"/>
</dbReference>
<dbReference type="Pfam" id="PF00578">
    <property type="entry name" value="AhpC-TSA"/>
    <property type="match status" value="1"/>
</dbReference>
<evidence type="ECO:0000256" key="2">
    <source>
        <dbReference type="SAM" id="SignalP"/>
    </source>
</evidence>
<dbReference type="Proteomes" id="UP000176037">
    <property type="component" value="Unassembled WGS sequence"/>
</dbReference>
<name>A0A1E8F8D3_9ALTE</name>
<evidence type="ECO:0000256" key="1">
    <source>
        <dbReference type="ARBA" id="ARBA00023284"/>
    </source>
</evidence>
<dbReference type="GO" id="GO:0015036">
    <property type="term" value="F:disulfide oxidoreductase activity"/>
    <property type="evidence" value="ECO:0007669"/>
    <property type="project" value="UniProtKB-ARBA"/>
</dbReference>
<dbReference type="InterPro" id="IPR017937">
    <property type="entry name" value="Thioredoxin_CS"/>
</dbReference>
<dbReference type="SUPFAM" id="SSF52833">
    <property type="entry name" value="Thioredoxin-like"/>
    <property type="match status" value="1"/>
</dbReference>
<keyword evidence="5" id="KW-1185">Reference proteome</keyword>
<dbReference type="PROSITE" id="PS51352">
    <property type="entry name" value="THIOREDOXIN_2"/>
    <property type="match status" value="1"/>
</dbReference>
<organism evidence="4 5">
    <name type="scientific">Alteromonas lipolytica</name>
    <dbReference type="NCBI Taxonomy" id="1856405"/>
    <lineage>
        <taxon>Bacteria</taxon>
        <taxon>Pseudomonadati</taxon>
        <taxon>Pseudomonadota</taxon>
        <taxon>Gammaproteobacteria</taxon>
        <taxon>Alteromonadales</taxon>
        <taxon>Alteromonadaceae</taxon>
        <taxon>Alteromonas/Salinimonas group</taxon>
        <taxon>Alteromonas</taxon>
    </lineage>
</organism>
<accession>A0A1E8F8D3</accession>
<dbReference type="PANTHER" id="PTHR42852">
    <property type="entry name" value="THIOL:DISULFIDE INTERCHANGE PROTEIN DSBE"/>
    <property type="match status" value="1"/>
</dbReference>
<evidence type="ECO:0000313" key="4">
    <source>
        <dbReference type="EMBL" id="OFI32179.1"/>
    </source>
</evidence>
<dbReference type="GO" id="GO:0016209">
    <property type="term" value="F:antioxidant activity"/>
    <property type="evidence" value="ECO:0007669"/>
    <property type="project" value="InterPro"/>
</dbReference>
<dbReference type="InterPro" id="IPR000866">
    <property type="entry name" value="AhpC/TSA"/>
</dbReference>
<dbReference type="STRING" id="1856405.BFC17_08105"/>
<evidence type="ECO:0000259" key="3">
    <source>
        <dbReference type="PROSITE" id="PS51352"/>
    </source>
</evidence>
<dbReference type="InterPro" id="IPR013766">
    <property type="entry name" value="Thioredoxin_domain"/>
</dbReference>
<feature type="signal peptide" evidence="2">
    <location>
        <begin position="1"/>
        <end position="24"/>
    </location>
</feature>
<dbReference type="AlphaFoldDB" id="A0A1E8F8D3"/>
<feature type="chain" id="PRO_5009213876" description="Thioredoxin domain-containing protein" evidence="2">
    <location>
        <begin position="25"/>
        <end position="163"/>
    </location>
</feature>
<sequence length="163" mass="18265">MRYINLISIVFVLLLSGVSSIASAQEQQRTSPQAPEFEFVSLRGETFTFPASQNAKPTLLYFWATWCPYCKKVTPKVVNLHKQYGDVIDVLAVNVGINDSVANANRYINDYAMTFPVAYDHDNHISQAYGVLGTPVFVIVSQSGQLLYRGHRYPEGIEQVLSQ</sequence>
<dbReference type="Gene3D" id="3.40.30.10">
    <property type="entry name" value="Glutaredoxin"/>
    <property type="match status" value="1"/>
</dbReference>
<reference evidence="4 5" key="1">
    <citation type="submission" date="2016-09" db="EMBL/GenBank/DDBJ databases">
        <title>Alteromonas lipolytica, a new species isolated from sea water.</title>
        <authorList>
            <person name="Wu Y.-H."/>
            <person name="Cheng H."/>
            <person name="Xu X.-W."/>
        </authorList>
    </citation>
    <scope>NUCLEOTIDE SEQUENCE [LARGE SCALE GENOMIC DNA]</scope>
    <source>
        <strain evidence="4 5">JW12</strain>
    </source>
</reference>
<dbReference type="CDD" id="cd02966">
    <property type="entry name" value="TlpA_like_family"/>
    <property type="match status" value="1"/>
</dbReference>
<protein>
    <recommendedName>
        <fullName evidence="3">Thioredoxin domain-containing protein</fullName>
    </recommendedName>
</protein>
<evidence type="ECO:0000313" key="5">
    <source>
        <dbReference type="Proteomes" id="UP000176037"/>
    </source>
</evidence>
<proteinExistence type="predicted"/>
<feature type="domain" description="Thioredoxin" evidence="3">
    <location>
        <begin position="28"/>
        <end position="163"/>
    </location>
</feature>
<dbReference type="EMBL" id="MJIC01000021">
    <property type="protein sequence ID" value="OFI32179.1"/>
    <property type="molecule type" value="Genomic_DNA"/>
</dbReference>